<dbReference type="EMBL" id="FCOK02000059">
    <property type="protein sequence ID" value="SAL58895.1"/>
    <property type="molecule type" value="Genomic_DNA"/>
</dbReference>
<protein>
    <submittedName>
        <fullName evidence="1">Uncharacterized protein</fullName>
    </submittedName>
</protein>
<evidence type="ECO:0000313" key="1">
    <source>
        <dbReference type="EMBL" id="SAL58895.1"/>
    </source>
</evidence>
<dbReference type="Proteomes" id="UP000054683">
    <property type="component" value="Unassembled WGS sequence"/>
</dbReference>
<accession>A0A158IQU1</accession>
<evidence type="ECO:0000313" key="2">
    <source>
        <dbReference type="Proteomes" id="UP000054683"/>
    </source>
</evidence>
<name>A0A158IQU1_9BURK</name>
<dbReference type="AlphaFoldDB" id="A0A158IQU1"/>
<organism evidence="1 2">
    <name type="scientific">Caballeronia udeis</name>
    <dbReference type="NCBI Taxonomy" id="1232866"/>
    <lineage>
        <taxon>Bacteria</taxon>
        <taxon>Pseudomonadati</taxon>
        <taxon>Pseudomonadota</taxon>
        <taxon>Betaproteobacteria</taxon>
        <taxon>Burkholderiales</taxon>
        <taxon>Burkholderiaceae</taxon>
        <taxon>Caballeronia</taxon>
    </lineage>
</organism>
<reference evidence="1 2" key="1">
    <citation type="submission" date="2016-01" db="EMBL/GenBank/DDBJ databases">
        <authorList>
            <person name="Oliw E.H."/>
        </authorList>
    </citation>
    <scope>NUCLEOTIDE SEQUENCE [LARGE SCALE GENOMIC DNA]</scope>
    <source>
        <strain evidence="1">LMG 27134</strain>
    </source>
</reference>
<gene>
    <name evidence="1" type="ORF">AWB69_06496</name>
</gene>
<sequence length="56" mass="6245">MAYQTSLRERSTLDELMNRLTARIAVLQQPDARQKLNALLDAKGALTKRPNAGATY</sequence>
<proteinExistence type="predicted"/>